<evidence type="ECO:0000313" key="6">
    <source>
        <dbReference type="Proteomes" id="UP000297982"/>
    </source>
</evidence>
<dbReference type="STRING" id="192814.GCA_900166575_00130"/>
<name>A0A4Z0GVV4_9BACI</name>
<evidence type="ECO:0000256" key="3">
    <source>
        <dbReference type="PROSITE-ProRule" id="PRU00335"/>
    </source>
</evidence>
<proteinExistence type="predicted"/>
<evidence type="ECO:0000259" key="4">
    <source>
        <dbReference type="PROSITE" id="PS50977"/>
    </source>
</evidence>
<sequence length="180" mass="20508">MIMKKGEMKKQAHIESMKHYILENGLTKASLRNLAKASGTSDRMLLHYFQDKEDLMTEVLQAITQDLIDLLKANQTEPLPLNVLVPHLGKMLKEPAVKPYLRLWLELMAEASKKEEPYYSAARKIAASFKAFYREVLLVQKEESKEKMDALALVMVEGLVLMDALDFDEDINLALQALSK</sequence>
<dbReference type="InterPro" id="IPR050624">
    <property type="entry name" value="HTH-type_Tx_Regulator"/>
</dbReference>
<protein>
    <submittedName>
        <fullName evidence="5">TetR/AcrR family transcriptional regulator</fullName>
    </submittedName>
</protein>
<reference evidence="5 6" key="1">
    <citation type="journal article" date="2003" name="Int. J. Syst. Evol. Microbiol.">
        <title>Halobacillus salinus sp. nov., isolated from a salt lake on the coast of the East Sea in Korea.</title>
        <authorList>
            <person name="Yoon J.H."/>
            <person name="Kang K.H."/>
            <person name="Park Y.H."/>
        </authorList>
    </citation>
    <scope>NUCLEOTIDE SEQUENCE [LARGE SCALE GENOMIC DNA]</scope>
    <source>
        <strain evidence="5 6">HSL-3</strain>
    </source>
</reference>
<feature type="domain" description="HTH tetR-type" evidence="4">
    <location>
        <begin position="7"/>
        <end position="67"/>
    </location>
</feature>
<dbReference type="Gene3D" id="1.10.357.10">
    <property type="entry name" value="Tetracycline Repressor, domain 2"/>
    <property type="match status" value="1"/>
</dbReference>
<keyword evidence="6" id="KW-1185">Reference proteome</keyword>
<keyword evidence="1" id="KW-0678">Repressor</keyword>
<organism evidence="5 6">
    <name type="scientific">Halobacillus salinus</name>
    <dbReference type="NCBI Taxonomy" id="192814"/>
    <lineage>
        <taxon>Bacteria</taxon>
        <taxon>Bacillati</taxon>
        <taxon>Bacillota</taxon>
        <taxon>Bacilli</taxon>
        <taxon>Bacillales</taxon>
        <taxon>Bacillaceae</taxon>
        <taxon>Halobacillus</taxon>
    </lineage>
</organism>
<evidence type="ECO:0000256" key="2">
    <source>
        <dbReference type="ARBA" id="ARBA00023125"/>
    </source>
</evidence>
<dbReference type="PANTHER" id="PTHR43479">
    <property type="entry name" value="ACREF/ENVCD OPERON REPRESSOR-RELATED"/>
    <property type="match status" value="1"/>
</dbReference>
<feature type="DNA-binding region" description="H-T-H motif" evidence="3">
    <location>
        <begin position="30"/>
        <end position="49"/>
    </location>
</feature>
<dbReference type="PROSITE" id="PS50977">
    <property type="entry name" value="HTH_TETR_2"/>
    <property type="match status" value="1"/>
</dbReference>
<comment type="caution">
    <text evidence="5">The sequence shown here is derived from an EMBL/GenBank/DDBJ whole genome shotgun (WGS) entry which is preliminary data.</text>
</comment>
<dbReference type="EMBL" id="SRJC01000006">
    <property type="protein sequence ID" value="TGB01388.1"/>
    <property type="molecule type" value="Genomic_DNA"/>
</dbReference>
<evidence type="ECO:0000313" key="5">
    <source>
        <dbReference type="EMBL" id="TGB01388.1"/>
    </source>
</evidence>
<dbReference type="Proteomes" id="UP000297982">
    <property type="component" value="Unassembled WGS sequence"/>
</dbReference>
<dbReference type="InterPro" id="IPR001647">
    <property type="entry name" value="HTH_TetR"/>
</dbReference>
<dbReference type="GO" id="GO:0003677">
    <property type="term" value="F:DNA binding"/>
    <property type="evidence" value="ECO:0007669"/>
    <property type="project" value="UniProtKB-UniRule"/>
</dbReference>
<evidence type="ECO:0000256" key="1">
    <source>
        <dbReference type="ARBA" id="ARBA00022491"/>
    </source>
</evidence>
<dbReference type="InterPro" id="IPR009057">
    <property type="entry name" value="Homeodomain-like_sf"/>
</dbReference>
<keyword evidence="2 3" id="KW-0238">DNA-binding</keyword>
<dbReference type="PANTHER" id="PTHR43479:SF11">
    <property type="entry name" value="ACREF_ENVCD OPERON REPRESSOR-RELATED"/>
    <property type="match status" value="1"/>
</dbReference>
<dbReference type="AlphaFoldDB" id="A0A4Z0GVV4"/>
<gene>
    <name evidence="5" type="ORF">E4663_16405</name>
</gene>
<dbReference type="SUPFAM" id="SSF46689">
    <property type="entry name" value="Homeodomain-like"/>
    <property type="match status" value="1"/>
</dbReference>
<dbReference type="Pfam" id="PF00440">
    <property type="entry name" value="TetR_N"/>
    <property type="match status" value="1"/>
</dbReference>
<accession>A0A4Z0GVV4</accession>